<dbReference type="GO" id="GO:0006508">
    <property type="term" value="P:proteolysis"/>
    <property type="evidence" value="ECO:0007669"/>
    <property type="project" value="InterPro"/>
</dbReference>
<proteinExistence type="inferred from homology"/>
<dbReference type="Pfam" id="PF19283">
    <property type="entry name" value="APEH_N"/>
    <property type="match status" value="1"/>
</dbReference>
<comment type="subunit">
    <text evidence="4">Homotetramer.</text>
</comment>
<comment type="catalytic activity">
    <reaction evidence="1">
        <text>Cleavage of an N-acetyl or N-formyl amino acid from the N-terminus of a polypeptide.</text>
        <dbReference type="EC" id="3.4.19.1"/>
    </reaction>
</comment>
<dbReference type="GO" id="GO:0005737">
    <property type="term" value="C:cytoplasm"/>
    <property type="evidence" value="ECO:0007669"/>
    <property type="project" value="UniProtKB-SubCell"/>
</dbReference>
<dbReference type="GO" id="GO:0004252">
    <property type="term" value="F:serine-type endopeptidase activity"/>
    <property type="evidence" value="ECO:0007669"/>
    <property type="project" value="TreeGrafter"/>
</dbReference>
<dbReference type="InterPro" id="IPR029058">
    <property type="entry name" value="AB_hydrolase_fold"/>
</dbReference>
<dbReference type="SUPFAM" id="SSF82171">
    <property type="entry name" value="DPP6 N-terminal domain-like"/>
    <property type="match status" value="1"/>
</dbReference>
<keyword evidence="7" id="KW-0963">Cytoplasm</keyword>
<dbReference type="EC" id="3.4.19.1" evidence="5"/>
<evidence type="ECO:0000256" key="1">
    <source>
        <dbReference type="ARBA" id="ARBA00000721"/>
    </source>
</evidence>
<evidence type="ECO:0000256" key="3">
    <source>
        <dbReference type="ARBA" id="ARBA00010040"/>
    </source>
</evidence>
<dbReference type="SUPFAM" id="SSF53474">
    <property type="entry name" value="alpha/beta-Hydrolases"/>
    <property type="match status" value="1"/>
</dbReference>
<evidence type="ECO:0000313" key="13">
    <source>
        <dbReference type="Proteomes" id="UP000696485"/>
    </source>
</evidence>
<evidence type="ECO:0000259" key="10">
    <source>
        <dbReference type="Pfam" id="PF00326"/>
    </source>
</evidence>
<dbReference type="InterPro" id="IPR001375">
    <property type="entry name" value="Peptidase_S9_cat"/>
</dbReference>
<evidence type="ECO:0000256" key="4">
    <source>
        <dbReference type="ARBA" id="ARBA00011881"/>
    </source>
</evidence>
<evidence type="ECO:0000259" key="11">
    <source>
        <dbReference type="Pfam" id="PF19283"/>
    </source>
</evidence>
<dbReference type="AlphaFoldDB" id="A0A9P5VNQ3"/>
<dbReference type="PANTHER" id="PTHR42776:SF4">
    <property type="entry name" value="ACYLAMINO-ACID-RELEASING ENZYME"/>
    <property type="match status" value="1"/>
</dbReference>
<comment type="subcellular location">
    <subcellularLocation>
        <location evidence="2">Cytoplasm</location>
    </subcellularLocation>
</comment>
<keyword evidence="8" id="KW-0378">Hydrolase</keyword>
<sequence>MTTPQEIFKALAAIPTYSGATILPNSTDSTLNIQVSLSQRDLERNVRRKFTRSVVASIGADSSIPLMINGPSIDTGDAVAQQTSPSGKLTAVLRSVAGEKKKHFVEIWSEGSILQLLETTAIHDDFYADSTFGTLEWSRDETKLVYVAERKKSEDAYEACPHFNATVFRIKFVFTPDWGETFTGKRDPSLVVVNLDNYEIKVLERFQGNMSPGQAIFAHDSKSLMFTGYHRDPQFFGIVFCQNRLTGLYSVNVDGTGFKTLSGDLKSARSPRLNPDGTTLVFLSNTVNGPHASCAKLCKVDVASGKVSTVVDFVRKPDASGFPGLYIDQLPQNTWVSSTKIITSSAWRSRRTLLAIDTESGKVEELTSASKYPGSVTALFANSRFIIFTYSTPTEPWSLWLGQIKDGKNDKPDIHFSVLENSKVEKPKVYYQPHSWSTIANIPGQLDSLETLFLEPSKESQNATAVSGTRPPLVIFPHGGPHSGFAAEFSVLNLVLVSLGFSVALVNFTGSLGFGQDSVEALVGRVGELDVNECKAVRDHIIAKGVVDADRVCMTGGSHGGFIVGHLLTDPSFKACVMRNPVTDIPALTAVSDIGEWGYAVNGVPFDMSAPPTATLGDAEVFKKLRISSPMEHIEKVTAPTLMLLGSGDRRVPPQQGVTWWQARQNQIKKAGKQGTREGVNRIQMFEGTGHALDSVEAESNSLYSLANFLVEFTRVEHVETAVTEGAGRQGEGGRGSYI</sequence>
<dbReference type="PANTHER" id="PTHR42776">
    <property type="entry name" value="SERINE PEPTIDASE S9 FAMILY MEMBER"/>
    <property type="match status" value="1"/>
</dbReference>
<dbReference type="Proteomes" id="UP000696485">
    <property type="component" value="Unassembled WGS sequence"/>
</dbReference>
<name>A0A9P5VNQ3_9FUNG</name>
<dbReference type="InterPro" id="IPR011042">
    <property type="entry name" value="6-blade_b-propeller_TolB-like"/>
</dbReference>
<dbReference type="InterPro" id="IPR045550">
    <property type="entry name" value="AARE_N"/>
</dbReference>
<dbReference type="Gene3D" id="3.40.50.1820">
    <property type="entry name" value="alpha/beta hydrolase"/>
    <property type="match status" value="1"/>
</dbReference>
<feature type="domain" description="Acylamino-acid-releasing enzyme N-terminal" evidence="11">
    <location>
        <begin position="7"/>
        <end position="417"/>
    </location>
</feature>
<dbReference type="GO" id="GO:0008242">
    <property type="term" value="F:omega peptidase activity"/>
    <property type="evidence" value="ECO:0007669"/>
    <property type="project" value="UniProtKB-EC"/>
</dbReference>
<organism evidence="12 13">
    <name type="scientific">Podila minutissima</name>
    <dbReference type="NCBI Taxonomy" id="64525"/>
    <lineage>
        <taxon>Eukaryota</taxon>
        <taxon>Fungi</taxon>
        <taxon>Fungi incertae sedis</taxon>
        <taxon>Mucoromycota</taxon>
        <taxon>Mortierellomycotina</taxon>
        <taxon>Mortierellomycetes</taxon>
        <taxon>Mortierellales</taxon>
        <taxon>Mortierellaceae</taxon>
        <taxon>Podila</taxon>
    </lineage>
</organism>
<dbReference type="Pfam" id="PF00326">
    <property type="entry name" value="Peptidase_S9"/>
    <property type="match status" value="1"/>
</dbReference>
<accession>A0A9P5VNQ3</accession>
<evidence type="ECO:0000256" key="5">
    <source>
        <dbReference type="ARBA" id="ARBA00012917"/>
    </source>
</evidence>
<evidence type="ECO:0000313" key="12">
    <source>
        <dbReference type="EMBL" id="KAF9334760.1"/>
    </source>
</evidence>
<evidence type="ECO:0000256" key="9">
    <source>
        <dbReference type="ARBA" id="ARBA00032829"/>
    </source>
</evidence>
<dbReference type="Gene3D" id="2.120.10.30">
    <property type="entry name" value="TolB, C-terminal domain"/>
    <property type="match status" value="1"/>
</dbReference>
<protein>
    <recommendedName>
        <fullName evidence="6">Acylamino-acid-releasing enzyme</fullName>
        <ecNumber evidence="5">3.4.19.1</ecNumber>
    </recommendedName>
    <alternativeName>
        <fullName evidence="9">Dipeptidyl-peptidase V</fullName>
    </alternativeName>
</protein>
<evidence type="ECO:0000256" key="7">
    <source>
        <dbReference type="ARBA" id="ARBA00022490"/>
    </source>
</evidence>
<evidence type="ECO:0000256" key="6">
    <source>
        <dbReference type="ARBA" id="ARBA00018421"/>
    </source>
</evidence>
<keyword evidence="13" id="KW-1185">Reference proteome</keyword>
<reference evidence="12" key="1">
    <citation type="journal article" date="2020" name="Fungal Divers.">
        <title>Resolving the Mortierellaceae phylogeny through synthesis of multi-gene phylogenetics and phylogenomics.</title>
        <authorList>
            <person name="Vandepol N."/>
            <person name="Liber J."/>
            <person name="Desiro A."/>
            <person name="Na H."/>
            <person name="Kennedy M."/>
            <person name="Barry K."/>
            <person name="Grigoriev I.V."/>
            <person name="Miller A.N."/>
            <person name="O'Donnell K."/>
            <person name="Stajich J.E."/>
            <person name="Bonito G."/>
        </authorList>
    </citation>
    <scope>NUCLEOTIDE SEQUENCE</scope>
    <source>
        <strain evidence="12">NVP1</strain>
    </source>
</reference>
<evidence type="ECO:0000256" key="2">
    <source>
        <dbReference type="ARBA" id="ARBA00004496"/>
    </source>
</evidence>
<evidence type="ECO:0000256" key="8">
    <source>
        <dbReference type="ARBA" id="ARBA00022801"/>
    </source>
</evidence>
<feature type="domain" description="Peptidase S9 prolyl oligopeptidase catalytic" evidence="10">
    <location>
        <begin position="489"/>
        <end position="712"/>
    </location>
</feature>
<comment type="caution">
    <text evidence="12">The sequence shown here is derived from an EMBL/GenBank/DDBJ whole genome shotgun (WGS) entry which is preliminary data.</text>
</comment>
<dbReference type="EMBL" id="JAAAUY010000131">
    <property type="protein sequence ID" value="KAF9334760.1"/>
    <property type="molecule type" value="Genomic_DNA"/>
</dbReference>
<gene>
    <name evidence="12" type="ORF">BG006_001567</name>
</gene>
<comment type="similarity">
    <text evidence="3">Belongs to the peptidase S9C family.</text>
</comment>